<keyword evidence="4" id="KW-1185">Reference proteome</keyword>
<proteinExistence type="predicted"/>
<feature type="domain" description="Bulb-type lectin" evidence="2">
    <location>
        <begin position="1"/>
        <end position="108"/>
    </location>
</feature>
<dbReference type="InterPro" id="IPR001480">
    <property type="entry name" value="Bulb-type_lectin_dom"/>
</dbReference>
<protein>
    <recommendedName>
        <fullName evidence="2">Bulb-type lectin domain-containing protein</fullName>
    </recommendedName>
</protein>
<accession>U5DC47</accession>
<evidence type="ECO:0000259" key="2">
    <source>
        <dbReference type="PROSITE" id="PS50927"/>
    </source>
</evidence>
<dbReference type="Gramene" id="ERN17993">
    <property type="protein sequence ID" value="ERN17993"/>
    <property type="gene ID" value="AMTR_s00046p00138700"/>
</dbReference>
<evidence type="ECO:0000313" key="3">
    <source>
        <dbReference type="EMBL" id="ERN17993.1"/>
    </source>
</evidence>
<reference evidence="4" key="1">
    <citation type="journal article" date="2013" name="Science">
        <title>The Amborella genome and the evolution of flowering plants.</title>
        <authorList>
            <consortium name="Amborella Genome Project"/>
        </authorList>
    </citation>
    <scope>NUCLEOTIDE SEQUENCE [LARGE SCALE GENOMIC DNA]</scope>
</reference>
<feature type="signal peptide" evidence="1">
    <location>
        <begin position="1"/>
        <end position="22"/>
    </location>
</feature>
<dbReference type="Proteomes" id="UP000017836">
    <property type="component" value="Unassembled WGS sequence"/>
</dbReference>
<dbReference type="PROSITE" id="PS50927">
    <property type="entry name" value="BULB_LECTIN"/>
    <property type="match status" value="1"/>
</dbReference>
<evidence type="ECO:0000313" key="4">
    <source>
        <dbReference type="Proteomes" id="UP000017836"/>
    </source>
</evidence>
<keyword evidence="1" id="KW-0732">Signal</keyword>
<evidence type="ECO:0000256" key="1">
    <source>
        <dbReference type="SAM" id="SignalP"/>
    </source>
</evidence>
<dbReference type="SUPFAM" id="SSF51110">
    <property type="entry name" value="alpha-D-mannose-specific plant lectins"/>
    <property type="match status" value="1"/>
</dbReference>
<dbReference type="HOGENOM" id="CLU_2200479_0_0_1"/>
<gene>
    <name evidence="3" type="ORF">AMTR_s00046p00138700</name>
</gene>
<dbReference type="InterPro" id="IPR036426">
    <property type="entry name" value="Bulb-type_lectin_dom_sf"/>
</dbReference>
<sequence>MGLISLCFSLCSLPMFPLPMLATEPLNQTFLLSKWFDKILSKTLIWSANRDLLLPRGSTLELKTGGELFLNVQTAKQIWRANMANSTIASTVMQDYCNFMFGRASTIL</sequence>
<feature type="chain" id="PRO_5004659050" description="Bulb-type lectin domain-containing protein" evidence="1">
    <location>
        <begin position="23"/>
        <end position="108"/>
    </location>
</feature>
<dbReference type="EMBL" id="KI392290">
    <property type="protein sequence ID" value="ERN17993.1"/>
    <property type="molecule type" value="Genomic_DNA"/>
</dbReference>
<dbReference type="AlphaFoldDB" id="U5DC47"/>
<organism evidence="3 4">
    <name type="scientific">Amborella trichopoda</name>
    <dbReference type="NCBI Taxonomy" id="13333"/>
    <lineage>
        <taxon>Eukaryota</taxon>
        <taxon>Viridiplantae</taxon>
        <taxon>Streptophyta</taxon>
        <taxon>Embryophyta</taxon>
        <taxon>Tracheophyta</taxon>
        <taxon>Spermatophyta</taxon>
        <taxon>Magnoliopsida</taxon>
        <taxon>Amborellales</taxon>
        <taxon>Amborellaceae</taxon>
        <taxon>Amborella</taxon>
    </lineage>
</organism>
<name>U5DC47_AMBTC</name>